<comment type="similarity">
    <text evidence="1">Belongs to the short-chain dehydrogenases/reductases (SDR) family.</text>
</comment>
<dbReference type="Proteomes" id="UP000807469">
    <property type="component" value="Unassembled WGS sequence"/>
</dbReference>
<evidence type="ECO:0000256" key="1">
    <source>
        <dbReference type="ARBA" id="ARBA00006484"/>
    </source>
</evidence>
<dbReference type="AlphaFoldDB" id="A0A9P5Z760"/>
<evidence type="ECO:0000256" key="2">
    <source>
        <dbReference type="ARBA" id="ARBA00022857"/>
    </source>
</evidence>
<dbReference type="OrthoDB" id="9876299at2759"/>
<reference evidence="4" key="1">
    <citation type="submission" date="2020-11" db="EMBL/GenBank/DDBJ databases">
        <authorList>
            <consortium name="DOE Joint Genome Institute"/>
            <person name="Ahrendt S."/>
            <person name="Riley R."/>
            <person name="Andreopoulos W."/>
            <person name="Labutti K."/>
            <person name="Pangilinan J."/>
            <person name="Ruiz-Duenas F.J."/>
            <person name="Barrasa J.M."/>
            <person name="Sanchez-Garcia M."/>
            <person name="Camarero S."/>
            <person name="Miyauchi S."/>
            <person name="Serrano A."/>
            <person name="Linde D."/>
            <person name="Babiker R."/>
            <person name="Drula E."/>
            <person name="Ayuso-Fernandez I."/>
            <person name="Pacheco R."/>
            <person name="Padilla G."/>
            <person name="Ferreira P."/>
            <person name="Barriuso J."/>
            <person name="Kellner H."/>
            <person name="Castanera R."/>
            <person name="Alfaro M."/>
            <person name="Ramirez L."/>
            <person name="Pisabarro A.G."/>
            <person name="Kuo A."/>
            <person name="Tritt A."/>
            <person name="Lipzen A."/>
            <person name="He G."/>
            <person name="Yan M."/>
            <person name="Ng V."/>
            <person name="Cullen D."/>
            <person name="Martin F."/>
            <person name="Rosso M.-N."/>
            <person name="Henrissat B."/>
            <person name="Hibbett D."/>
            <person name="Martinez A.T."/>
            <person name="Grigoriev I.V."/>
        </authorList>
    </citation>
    <scope>NUCLEOTIDE SEQUENCE</scope>
    <source>
        <strain evidence="4">CIRM-BRFM 674</strain>
    </source>
</reference>
<protein>
    <submittedName>
        <fullName evidence="4">NAD(P)-binding protein</fullName>
    </submittedName>
</protein>
<evidence type="ECO:0000256" key="3">
    <source>
        <dbReference type="ARBA" id="ARBA00023002"/>
    </source>
</evidence>
<proteinExistence type="inferred from homology"/>
<organism evidence="4 5">
    <name type="scientific">Pholiota conissans</name>
    <dbReference type="NCBI Taxonomy" id="109636"/>
    <lineage>
        <taxon>Eukaryota</taxon>
        <taxon>Fungi</taxon>
        <taxon>Dikarya</taxon>
        <taxon>Basidiomycota</taxon>
        <taxon>Agaricomycotina</taxon>
        <taxon>Agaricomycetes</taxon>
        <taxon>Agaricomycetidae</taxon>
        <taxon>Agaricales</taxon>
        <taxon>Agaricineae</taxon>
        <taxon>Strophariaceae</taxon>
        <taxon>Pholiota</taxon>
    </lineage>
</organism>
<sequence length="247" mass="26998">MPSWLITGANRGIGFSTVENLLKDEENFVIATARSVSGPELQALAEKHPKNLKLVELDITSQESVDKAVEAVTPLLPSGLDYLVNNAGKNPQPTTSFEELNLDEFADEITFSTVAPLRVSRAFLPLVKKSEFKRIIFISSVLASSHITFLMAGQFNAYSVAKASLNMLAHKWAATLKYDGVTTAAIHPGWSQTSLGEGINDWMAKYAPQVPHFPPEAAADNVIKISKALTLEKTGAFWHFDGTNLPW</sequence>
<dbReference type="Pfam" id="PF00106">
    <property type="entry name" value="adh_short"/>
    <property type="match status" value="1"/>
</dbReference>
<gene>
    <name evidence="4" type="ORF">BDN70DRAFT_875549</name>
</gene>
<dbReference type="PANTHER" id="PTHR43544:SF7">
    <property type="entry name" value="NADB-LER2"/>
    <property type="match status" value="1"/>
</dbReference>
<evidence type="ECO:0000313" key="5">
    <source>
        <dbReference type="Proteomes" id="UP000807469"/>
    </source>
</evidence>
<dbReference type="InterPro" id="IPR020904">
    <property type="entry name" value="Sc_DH/Rdtase_CS"/>
</dbReference>
<dbReference type="InterPro" id="IPR051468">
    <property type="entry name" value="Fungal_SecMetab_SDRs"/>
</dbReference>
<evidence type="ECO:0000313" key="4">
    <source>
        <dbReference type="EMBL" id="KAF9482081.1"/>
    </source>
</evidence>
<dbReference type="PROSITE" id="PS00061">
    <property type="entry name" value="ADH_SHORT"/>
    <property type="match status" value="1"/>
</dbReference>
<dbReference type="InterPro" id="IPR002347">
    <property type="entry name" value="SDR_fam"/>
</dbReference>
<dbReference type="InterPro" id="IPR036291">
    <property type="entry name" value="NAD(P)-bd_dom_sf"/>
</dbReference>
<dbReference type="SUPFAM" id="SSF51735">
    <property type="entry name" value="NAD(P)-binding Rossmann-fold domains"/>
    <property type="match status" value="1"/>
</dbReference>
<keyword evidence="3" id="KW-0560">Oxidoreductase</keyword>
<keyword evidence="2" id="KW-0521">NADP</keyword>
<accession>A0A9P5Z760</accession>
<comment type="caution">
    <text evidence="4">The sequence shown here is derived from an EMBL/GenBank/DDBJ whole genome shotgun (WGS) entry which is preliminary data.</text>
</comment>
<name>A0A9P5Z760_9AGAR</name>
<dbReference type="GO" id="GO:0016491">
    <property type="term" value="F:oxidoreductase activity"/>
    <property type="evidence" value="ECO:0007669"/>
    <property type="project" value="UniProtKB-KW"/>
</dbReference>
<dbReference type="GO" id="GO:0005737">
    <property type="term" value="C:cytoplasm"/>
    <property type="evidence" value="ECO:0007669"/>
    <property type="project" value="TreeGrafter"/>
</dbReference>
<dbReference type="EMBL" id="MU155170">
    <property type="protein sequence ID" value="KAF9482081.1"/>
    <property type="molecule type" value="Genomic_DNA"/>
</dbReference>
<dbReference type="Gene3D" id="3.40.50.720">
    <property type="entry name" value="NAD(P)-binding Rossmann-like Domain"/>
    <property type="match status" value="1"/>
</dbReference>
<dbReference type="PRINTS" id="PR00081">
    <property type="entry name" value="GDHRDH"/>
</dbReference>
<dbReference type="PANTHER" id="PTHR43544">
    <property type="entry name" value="SHORT-CHAIN DEHYDROGENASE/REDUCTASE"/>
    <property type="match status" value="1"/>
</dbReference>
<keyword evidence="5" id="KW-1185">Reference proteome</keyword>
<dbReference type="CDD" id="cd05325">
    <property type="entry name" value="carb_red_sniffer_like_SDR_c"/>
    <property type="match status" value="1"/>
</dbReference>